<sequence>MPLCNEIENGNFIRATDEKILEEERLLIEHLECHSNYVSDHITNLLQEIEGKLPQDKGKMLASIDRFQCLTPEERANFRIGRRVGIYTKLDDLYDVHRHEVVEQVTHKLSQGSNQVDDKVIYTLMEGFI</sequence>
<gene>
    <name evidence="1" type="ORF">S03H2_41154</name>
</gene>
<evidence type="ECO:0000313" key="1">
    <source>
        <dbReference type="EMBL" id="GAH67784.1"/>
    </source>
</evidence>
<dbReference type="EMBL" id="BARU01025553">
    <property type="protein sequence ID" value="GAH67784.1"/>
    <property type="molecule type" value="Genomic_DNA"/>
</dbReference>
<proteinExistence type="predicted"/>
<dbReference type="AlphaFoldDB" id="X1INT4"/>
<accession>X1INT4</accession>
<protein>
    <submittedName>
        <fullName evidence="1">Uncharacterized protein</fullName>
    </submittedName>
</protein>
<reference evidence="1" key="1">
    <citation type="journal article" date="2014" name="Front. Microbiol.">
        <title>High frequency of phylogenetically diverse reductive dehalogenase-homologous genes in deep subseafloor sedimentary metagenomes.</title>
        <authorList>
            <person name="Kawai M."/>
            <person name="Futagami T."/>
            <person name="Toyoda A."/>
            <person name="Takaki Y."/>
            <person name="Nishi S."/>
            <person name="Hori S."/>
            <person name="Arai W."/>
            <person name="Tsubouchi T."/>
            <person name="Morono Y."/>
            <person name="Uchiyama I."/>
            <person name="Ito T."/>
            <person name="Fujiyama A."/>
            <person name="Inagaki F."/>
            <person name="Takami H."/>
        </authorList>
    </citation>
    <scope>NUCLEOTIDE SEQUENCE</scope>
    <source>
        <strain evidence="1">Expedition CK06-06</strain>
    </source>
</reference>
<organism evidence="1">
    <name type="scientific">marine sediment metagenome</name>
    <dbReference type="NCBI Taxonomy" id="412755"/>
    <lineage>
        <taxon>unclassified sequences</taxon>
        <taxon>metagenomes</taxon>
        <taxon>ecological metagenomes</taxon>
    </lineage>
</organism>
<name>X1INT4_9ZZZZ</name>
<comment type="caution">
    <text evidence="1">The sequence shown here is derived from an EMBL/GenBank/DDBJ whole genome shotgun (WGS) entry which is preliminary data.</text>
</comment>